<evidence type="ECO:0000256" key="1">
    <source>
        <dbReference type="ARBA" id="ARBA00022729"/>
    </source>
</evidence>
<name>A0A8X7X1X5_POLSE</name>
<dbReference type="GO" id="GO:0005783">
    <property type="term" value="C:endoplasmic reticulum"/>
    <property type="evidence" value="ECO:0007669"/>
    <property type="project" value="TreeGrafter"/>
</dbReference>
<dbReference type="SUPFAM" id="SSF52833">
    <property type="entry name" value="Thioredoxin-like"/>
    <property type="match status" value="1"/>
</dbReference>
<evidence type="ECO:0000313" key="4">
    <source>
        <dbReference type="Proteomes" id="UP000886611"/>
    </source>
</evidence>
<dbReference type="OrthoDB" id="262308at2759"/>
<dbReference type="AlphaFoldDB" id="A0A8X7X1X5"/>
<comment type="caution">
    <text evidence="3">The sequence shown here is derived from an EMBL/GenBank/DDBJ whole genome shotgun (WGS) entry which is preliminary data.</text>
</comment>
<feature type="non-terminal residue" evidence="3">
    <location>
        <position position="1"/>
    </location>
</feature>
<keyword evidence="1" id="KW-0732">Signal</keyword>
<dbReference type="Pfam" id="PF13899">
    <property type="entry name" value="Thioredoxin_7"/>
    <property type="match status" value="1"/>
</dbReference>
<gene>
    <name evidence="3" type="primary">Ag1</name>
    <name evidence="3" type="ORF">GTO96_0019077</name>
</gene>
<dbReference type="PANTHER" id="PTHR15337">
    <property type="entry name" value="ANTERIOR GRADIENT PROTEIN-RELATED"/>
    <property type="match status" value="1"/>
</dbReference>
<dbReference type="FunFam" id="3.40.30.10:FF:000036">
    <property type="entry name" value="anterior gradient protein 2 homolog"/>
    <property type="match status" value="1"/>
</dbReference>
<feature type="non-terminal residue" evidence="3">
    <location>
        <position position="164"/>
    </location>
</feature>
<keyword evidence="4" id="KW-1185">Reference proteome</keyword>
<dbReference type="EMBL" id="JAATIS010005477">
    <property type="protein sequence ID" value="KAG2459670.1"/>
    <property type="molecule type" value="Genomic_DNA"/>
</dbReference>
<comment type="similarity">
    <text evidence="2">Belongs to the AGR family.</text>
</comment>
<reference evidence="3 4" key="1">
    <citation type="journal article" date="2021" name="Cell">
        <title>Tracing the genetic footprints of vertebrate landing in non-teleost ray-finned fishes.</title>
        <authorList>
            <person name="Bi X."/>
            <person name="Wang K."/>
            <person name="Yang L."/>
            <person name="Pan H."/>
            <person name="Jiang H."/>
            <person name="Wei Q."/>
            <person name="Fang M."/>
            <person name="Yu H."/>
            <person name="Zhu C."/>
            <person name="Cai Y."/>
            <person name="He Y."/>
            <person name="Gan X."/>
            <person name="Zeng H."/>
            <person name="Yu D."/>
            <person name="Zhu Y."/>
            <person name="Jiang H."/>
            <person name="Qiu Q."/>
            <person name="Yang H."/>
            <person name="Zhang Y.E."/>
            <person name="Wang W."/>
            <person name="Zhu M."/>
            <person name="He S."/>
            <person name="Zhang G."/>
        </authorList>
    </citation>
    <scope>NUCLEOTIDE SEQUENCE [LARGE SCALE GENOMIC DNA]</scope>
    <source>
        <strain evidence="3">Bchr_013</strain>
    </source>
</reference>
<dbReference type="Gene3D" id="3.40.30.10">
    <property type="entry name" value="Glutaredoxin"/>
    <property type="match status" value="1"/>
</dbReference>
<sequence length="164" mass="18616">MNTAAQGLFLCLIAAAIYMLFFTSPKKTANHLSRGWGDEIDWVPTYEEGLAKSKSNKKPLMVIQHLLDCPYSKGMKEKFAANAEIQKIAKEDFVMLNLIHETADSNLAPDGYYVPRIIFIDPSLTVRNDLVGKHPTYKYTYTNEDILLLLENMQKARTVLNTEL</sequence>
<dbReference type="PANTHER" id="PTHR15337:SF11">
    <property type="entry name" value="THIOREDOXIN DOMAIN-CONTAINING PROTEIN"/>
    <property type="match status" value="1"/>
</dbReference>
<evidence type="ECO:0000256" key="2">
    <source>
        <dbReference type="ARBA" id="ARBA00038124"/>
    </source>
</evidence>
<proteinExistence type="inferred from homology"/>
<dbReference type="Proteomes" id="UP000886611">
    <property type="component" value="Unassembled WGS sequence"/>
</dbReference>
<evidence type="ECO:0000313" key="3">
    <source>
        <dbReference type="EMBL" id="KAG2459670.1"/>
    </source>
</evidence>
<accession>A0A8X7X1X5</accession>
<protein>
    <submittedName>
        <fullName evidence="3">AG1 protein</fullName>
    </submittedName>
</protein>
<dbReference type="InterPro" id="IPR036249">
    <property type="entry name" value="Thioredoxin-like_sf"/>
</dbReference>
<dbReference type="InterPro" id="IPR051099">
    <property type="entry name" value="AGR/TXD"/>
</dbReference>
<organism evidence="3 4">
    <name type="scientific">Polypterus senegalus</name>
    <name type="common">Senegal bichir</name>
    <dbReference type="NCBI Taxonomy" id="55291"/>
    <lineage>
        <taxon>Eukaryota</taxon>
        <taxon>Metazoa</taxon>
        <taxon>Chordata</taxon>
        <taxon>Craniata</taxon>
        <taxon>Vertebrata</taxon>
        <taxon>Euteleostomi</taxon>
        <taxon>Actinopterygii</taxon>
        <taxon>Polypteriformes</taxon>
        <taxon>Polypteridae</taxon>
        <taxon>Polypterus</taxon>
    </lineage>
</organism>